<dbReference type="EMBL" id="JACHFM010000001">
    <property type="protein sequence ID" value="MBB5220997.1"/>
    <property type="molecule type" value="Genomic_DNA"/>
</dbReference>
<keyword evidence="2" id="KW-1185">Reference proteome</keyword>
<evidence type="ECO:0000313" key="1">
    <source>
        <dbReference type="EMBL" id="MBB5220997.1"/>
    </source>
</evidence>
<comment type="caution">
    <text evidence="1">The sequence shown here is derived from an EMBL/GenBank/DDBJ whole genome shotgun (WGS) entry which is preliminary data.</text>
</comment>
<protein>
    <recommendedName>
        <fullName evidence="3">Glycosyl transferase</fullName>
    </recommendedName>
</protein>
<proteinExistence type="predicted"/>
<name>A0A840SGK0_9RHOB</name>
<dbReference type="RefSeq" id="WP_184147412.1">
    <property type="nucleotide sequence ID" value="NZ_JACHFM010000001.1"/>
</dbReference>
<accession>A0A840SGK0</accession>
<dbReference type="AlphaFoldDB" id="A0A840SGK0"/>
<sequence length="279" mass="31410">MNPPVNPAVASPAVKQVICISWGPKYGPPYVNRLYGMVARNITPPFTFTCFTDDPTGFRPEISAEPLPPLDVPMPTGTKGIWPKARLWSPTLGSLTGPVLFMDLDLVVVGSLDDFFSYGEPDEVILARNPNTPMERLGQTSLFRFPVGKLLPLQDRFRADPQGVADTYKFEQRYVTREAPGGIRFWPAPWVRHFRYHCARTFPLNFFLPPRVPDGARVVIFPGGLLPPHAIAGHWGPNYRPASPGEHLRGVFGDRPDPPLRYLRHYLRPSSWVAEAWRE</sequence>
<dbReference type="InterPro" id="IPR029044">
    <property type="entry name" value="Nucleotide-diphossugar_trans"/>
</dbReference>
<gene>
    <name evidence="1" type="ORF">HNP73_000918</name>
</gene>
<dbReference type="Proteomes" id="UP000549457">
    <property type="component" value="Unassembled WGS sequence"/>
</dbReference>
<evidence type="ECO:0000313" key="2">
    <source>
        <dbReference type="Proteomes" id="UP000549457"/>
    </source>
</evidence>
<organism evidence="1 2">
    <name type="scientific">Amaricoccus macauensis</name>
    <dbReference type="NCBI Taxonomy" id="57001"/>
    <lineage>
        <taxon>Bacteria</taxon>
        <taxon>Pseudomonadati</taxon>
        <taxon>Pseudomonadota</taxon>
        <taxon>Alphaproteobacteria</taxon>
        <taxon>Rhodobacterales</taxon>
        <taxon>Paracoccaceae</taxon>
        <taxon>Amaricoccus</taxon>
    </lineage>
</organism>
<dbReference type="SUPFAM" id="SSF53448">
    <property type="entry name" value="Nucleotide-diphospho-sugar transferases"/>
    <property type="match status" value="1"/>
</dbReference>
<evidence type="ECO:0008006" key="3">
    <source>
        <dbReference type="Google" id="ProtNLM"/>
    </source>
</evidence>
<reference evidence="1 2" key="1">
    <citation type="submission" date="2020-08" db="EMBL/GenBank/DDBJ databases">
        <title>Genomic Encyclopedia of Type Strains, Phase IV (KMG-IV): sequencing the most valuable type-strain genomes for metagenomic binning, comparative biology and taxonomic classification.</title>
        <authorList>
            <person name="Goeker M."/>
        </authorList>
    </citation>
    <scope>NUCLEOTIDE SEQUENCE [LARGE SCALE GENOMIC DNA]</scope>
    <source>
        <strain evidence="1 2">DSM 101730</strain>
    </source>
</reference>